<dbReference type="OrthoDB" id="2804090at2759"/>
<dbReference type="AlphaFoldDB" id="A0A9P7E2V3"/>
<reference evidence="1" key="1">
    <citation type="journal article" date="2020" name="New Phytol.">
        <title>Comparative genomics reveals dynamic genome evolution in host specialist ectomycorrhizal fungi.</title>
        <authorList>
            <person name="Lofgren L.A."/>
            <person name="Nguyen N.H."/>
            <person name="Vilgalys R."/>
            <person name="Ruytinx J."/>
            <person name="Liao H.L."/>
            <person name="Branco S."/>
            <person name="Kuo A."/>
            <person name="LaButti K."/>
            <person name="Lipzen A."/>
            <person name="Andreopoulos W."/>
            <person name="Pangilinan J."/>
            <person name="Riley R."/>
            <person name="Hundley H."/>
            <person name="Na H."/>
            <person name="Barry K."/>
            <person name="Grigoriev I.V."/>
            <person name="Stajich J.E."/>
            <person name="Kennedy P.G."/>
        </authorList>
    </citation>
    <scope>NUCLEOTIDE SEQUENCE</scope>
    <source>
        <strain evidence="1">S12</strain>
    </source>
</reference>
<dbReference type="EMBL" id="JABBWE010000001">
    <property type="protein sequence ID" value="KAG1809894.1"/>
    <property type="molecule type" value="Genomic_DNA"/>
</dbReference>
<gene>
    <name evidence="1" type="ORF">HD556DRAFT_1435628</name>
</gene>
<proteinExistence type="predicted"/>
<keyword evidence="2" id="KW-1185">Reference proteome</keyword>
<protein>
    <submittedName>
        <fullName evidence="1">Uncharacterized protein</fullName>
    </submittedName>
</protein>
<evidence type="ECO:0000313" key="2">
    <source>
        <dbReference type="Proteomes" id="UP000719766"/>
    </source>
</evidence>
<dbReference type="RefSeq" id="XP_041167559.1">
    <property type="nucleotide sequence ID" value="XM_041305459.1"/>
</dbReference>
<sequence length="283" mass="31999">MHPSSLASFSSSHVKPIKLITAIDPTTTVPGPLNWLRATSHLEGRPGRSYFAAPVGLKTLLGVLCLRIWLISGAPHAAADFLSYFRCANHSPFTHWSHHARHFSYVFLFDSHHTIPNSEFSIMPNALTMFKGDPTLRASWLQSYDAVAIAIQDNLVITTPNMQFVPKFHHFEEENIQARADGRFGVVDCFQWPQAYDNIFCNSVCIPRKEAYPFPHPLHWAWYTPEQKDFKTIPGNSFPVGTLASDKVEGLESLLKSVEKRVQDWRANRQGKRDVIVNCVISL</sequence>
<dbReference type="Proteomes" id="UP000719766">
    <property type="component" value="Unassembled WGS sequence"/>
</dbReference>
<accession>A0A9P7E2V3</accession>
<organism evidence="1 2">
    <name type="scientific">Suillus plorans</name>
    <dbReference type="NCBI Taxonomy" id="116603"/>
    <lineage>
        <taxon>Eukaryota</taxon>
        <taxon>Fungi</taxon>
        <taxon>Dikarya</taxon>
        <taxon>Basidiomycota</taxon>
        <taxon>Agaricomycotina</taxon>
        <taxon>Agaricomycetes</taxon>
        <taxon>Agaricomycetidae</taxon>
        <taxon>Boletales</taxon>
        <taxon>Suillineae</taxon>
        <taxon>Suillaceae</taxon>
        <taxon>Suillus</taxon>
    </lineage>
</organism>
<evidence type="ECO:0000313" key="1">
    <source>
        <dbReference type="EMBL" id="KAG1809894.1"/>
    </source>
</evidence>
<dbReference type="GeneID" id="64599223"/>
<comment type="caution">
    <text evidence="1">The sequence shown here is derived from an EMBL/GenBank/DDBJ whole genome shotgun (WGS) entry which is preliminary data.</text>
</comment>
<name>A0A9P7E2V3_9AGAM</name>